<dbReference type="EMBL" id="QTTN01000001">
    <property type="protein sequence ID" value="REE94596.1"/>
    <property type="molecule type" value="Genomic_DNA"/>
</dbReference>
<proteinExistence type="predicted"/>
<gene>
    <name evidence="1" type="ORF">A8990_101392</name>
</gene>
<reference evidence="1 2" key="1">
    <citation type="submission" date="2018-08" db="EMBL/GenBank/DDBJ databases">
        <title>Genomic Encyclopedia of Type Strains, Phase III (KMG-III): the genomes of soil and plant-associated and newly described type strains.</title>
        <authorList>
            <person name="Whitman W."/>
        </authorList>
    </citation>
    <scope>NUCLEOTIDE SEQUENCE [LARGE SCALE GENOMIC DNA]</scope>
    <source>
        <strain evidence="1 2">CGMCC 1.10966</strain>
    </source>
</reference>
<name>A0A3D9SFB6_9BACL</name>
<comment type="caution">
    <text evidence="1">The sequence shown here is derived from an EMBL/GenBank/DDBJ whole genome shotgun (WGS) entry which is preliminary data.</text>
</comment>
<evidence type="ECO:0000313" key="2">
    <source>
        <dbReference type="Proteomes" id="UP000256304"/>
    </source>
</evidence>
<dbReference type="AlphaFoldDB" id="A0A3D9SFB6"/>
<organism evidence="1 2">
    <name type="scientific">Paenibacillus taihuensis</name>
    <dbReference type="NCBI Taxonomy" id="1156355"/>
    <lineage>
        <taxon>Bacteria</taxon>
        <taxon>Bacillati</taxon>
        <taxon>Bacillota</taxon>
        <taxon>Bacilli</taxon>
        <taxon>Bacillales</taxon>
        <taxon>Paenibacillaceae</taxon>
        <taxon>Paenibacillus</taxon>
    </lineage>
</organism>
<dbReference type="PANTHER" id="PTHR30528">
    <property type="entry name" value="CYTOPLASMIC PROTEIN"/>
    <property type="match status" value="1"/>
</dbReference>
<dbReference type="Pfam" id="PF06224">
    <property type="entry name" value="AlkZ-like"/>
    <property type="match status" value="1"/>
</dbReference>
<dbReference type="InterPro" id="IPR009351">
    <property type="entry name" value="AlkZ-like"/>
</dbReference>
<evidence type="ECO:0008006" key="3">
    <source>
        <dbReference type="Google" id="ProtNLM"/>
    </source>
</evidence>
<dbReference type="RefSeq" id="WP_116187299.1">
    <property type="nucleotide sequence ID" value="NZ_QTTN01000001.1"/>
</dbReference>
<sequence>MAQLSITKQQARRFLLFYHGLSGENAEFEGKAGIMAYIHRVGCIQFDPLNVVSMNHELVLQARIANFERSMLQELLYEDRRLIDQWDKCMSIVPVTDWPNFNRFRKQHDAWCLANQETVDQVHAEIEKRGSLCSSDLDYAEKIDWGWGPTRLARATLESMYYAGKLIVHHKAGTRRFYDLAERHIPGEFFSASDPIESDERYFAWNVLRRVGSIGLLWNRPSDAWIGIRSMKSRHRNEAFKQLIASGQLIEVKIEGVEHPLYLRSSDRELFERAMEGGSSFADRANRASLLAPLDNFLWDRALIKELFGFEYRWEVYKPAAEREYGYYVLPVVYGDQLVARVEFANQRKNSPLTLVNWWWERDVTVDAAMRDGVLACLERFAAYLGTSIEAAGLAKLKA</sequence>
<accession>A0A3D9SFB6</accession>
<dbReference type="PANTHER" id="PTHR30528:SF0">
    <property type="entry name" value="CYTOPLASMIC PROTEIN"/>
    <property type="match status" value="1"/>
</dbReference>
<dbReference type="OrthoDB" id="9787207at2"/>
<protein>
    <recommendedName>
        <fullName evidence="3">Winged helix DNA-binding protein</fullName>
    </recommendedName>
</protein>
<evidence type="ECO:0000313" key="1">
    <source>
        <dbReference type="EMBL" id="REE94596.1"/>
    </source>
</evidence>
<dbReference type="Proteomes" id="UP000256304">
    <property type="component" value="Unassembled WGS sequence"/>
</dbReference>
<keyword evidence="2" id="KW-1185">Reference proteome</keyword>